<evidence type="ECO:0000313" key="2">
    <source>
        <dbReference type="Proteomes" id="UP000186221"/>
    </source>
</evidence>
<sequence length="224" mass="22722">MTITGFPIETVSGDGLVADLKATRGPQGTAIIKNKWVATGMVLSKSATSRTLHLSQSGTVGTGISRAKIDGIVVALPDVADQVAVPTNFTGAAIIYTVYLVASGGAYAVQIGETVPDAALALYTVTVPAGDAGTSLAAVTLADVRTIQPARGWVTSVTPFVSVALAADLPSTNYAVAVDVLSATDLAAVGAVTVYDKAVNGFKIKMSGSADNVSVRWTVLKAPE</sequence>
<evidence type="ECO:0000313" key="1">
    <source>
        <dbReference type="EMBL" id="SIT16463.1"/>
    </source>
</evidence>
<dbReference type="Proteomes" id="UP000186221">
    <property type="component" value="Unassembled WGS sequence"/>
</dbReference>
<keyword evidence="2" id="KW-1185">Reference proteome</keyword>
<name>A0A1N7Q0N9_9RHOB</name>
<proteinExistence type="predicted"/>
<dbReference type="AlphaFoldDB" id="A0A1N7Q0N9"/>
<dbReference type="EMBL" id="FTOG01000012">
    <property type="protein sequence ID" value="SIT16463.1"/>
    <property type="molecule type" value="Genomic_DNA"/>
</dbReference>
<gene>
    <name evidence="1" type="ORF">SAMN05421580_11258</name>
</gene>
<organism evidence="1 2">
    <name type="scientific">Rhodobacter aestuarii</name>
    <dbReference type="NCBI Taxonomy" id="453582"/>
    <lineage>
        <taxon>Bacteria</taxon>
        <taxon>Pseudomonadati</taxon>
        <taxon>Pseudomonadota</taxon>
        <taxon>Alphaproteobacteria</taxon>
        <taxon>Rhodobacterales</taxon>
        <taxon>Rhodobacter group</taxon>
        <taxon>Rhodobacter</taxon>
    </lineage>
</organism>
<dbReference type="STRING" id="453582.SAMN05421580_11258"/>
<dbReference type="RefSeq" id="WP_076486081.1">
    <property type="nucleotide sequence ID" value="NZ_FTOG01000012.1"/>
</dbReference>
<reference evidence="2" key="1">
    <citation type="submission" date="2017-01" db="EMBL/GenBank/DDBJ databases">
        <authorList>
            <person name="Varghese N."/>
            <person name="Submissions S."/>
        </authorList>
    </citation>
    <scope>NUCLEOTIDE SEQUENCE [LARGE SCALE GENOMIC DNA]</scope>
    <source>
        <strain evidence="2">DSM 19945</strain>
    </source>
</reference>
<protein>
    <submittedName>
        <fullName evidence="1">Uncharacterized protein</fullName>
    </submittedName>
</protein>
<accession>A0A1N7Q0N9</accession>
<dbReference type="OrthoDB" id="1955581at2"/>